<dbReference type="Pfam" id="PF00060">
    <property type="entry name" value="Lig_chan"/>
    <property type="match status" value="1"/>
</dbReference>
<dbReference type="PANTHER" id="PTHR42643">
    <property type="entry name" value="IONOTROPIC RECEPTOR 20A-RELATED"/>
    <property type="match status" value="1"/>
</dbReference>
<feature type="transmembrane region" description="Helical" evidence="9">
    <location>
        <begin position="335"/>
        <end position="352"/>
    </location>
</feature>
<keyword evidence="6 9" id="KW-0472">Membrane</keyword>
<dbReference type="SUPFAM" id="SSF53850">
    <property type="entry name" value="Periplasmic binding protein-like II"/>
    <property type="match status" value="1"/>
</dbReference>
<evidence type="ECO:0000256" key="3">
    <source>
        <dbReference type="ARBA" id="ARBA00022475"/>
    </source>
</evidence>
<keyword evidence="8" id="KW-0325">Glycoprotein</keyword>
<evidence type="ECO:0000259" key="10">
    <source>
        <dbReference type="Pfam" id="PF00060"/>
    </source>
</evidence>
<feature type="domain" description="Ionotropic glutamate receptor C-terminal" evidence="10">
    <location>
        <begin position="269"/>
        <end position="540"/>
    </location>
</feature>
<keyword evidence="4 9" id="KW-0812">Transmembrane</keyword>
<dbReference type="GO" id="GO:0015276">
    <property type="term" value="F:ligand-gated monoatomic ion channel activity"/>
    <property type="evidence" value="ECO:0007669"/>
    <property type="project" value="InterPro"/>
</dbReference>
<reference evidence="11" key="1">
    <citation type="submission" date="2025-08" db="UniProtKB">
        <authorList>
            <consortium name="RefSeq"/>
        </authorList>
    </citation>
    <scope>IDENTIFICATION</scope>
    <source>
        <tissue evidence="11">Whole insect</tissue>
    </source>
</reference>
<keyword evidence="3" id="KW-1003">Cell membrane</keyword>
<dbReference type="AlphaFoldDB" id="A0A6P7F9S8"/>
<evidence type="ECO:0000313" key="11">
    <source>
        <dbReference type="RefSeq" id="XP_028131542.1"/>
    </source>
</evidence>
<evidence type="ECO:0000256" key="6">
    <source>
        <dbReference type="ARBA" id="ARBA00023136"/>
    </source>
</evidence>
<comment type="subcellular location">
    <subcellularLocation>
        <location evidence="1">Cell membrane</location>
        <topology evidence="1">Multi-pass membrane protein</topology>
    </subcellularLocation>
</comment>
<gene>
    <name evidence="11" type="primary">LOC114327207</name>
</gene>
<evidence type="ECO:0000256" key="4">
    <source>
        <dbReference type="ARBA" id="ARBA00022692"/>
    </source>
</evidence>
<organism evidence="11">
    <name type="scientific">Diabrotica virgifera virgifera</name>
    <name type="common">western corn rootworm</name>
    <dbReference type="NCBI Taxonomy" id="50390"/>
    <lineage>
        <taxon>Eukaryota</taxon>
        <taxon>Metazoa</taxon>
        <taxon>Ecdysozoa</taxon>
        <taxon>Arthropoda</taxon>
        <taxon>Hexapoda</taxon>
        <taxon>Insecta</taxon>
        <taxon>Pterygota</taxon>
        <taxon>Neoptera</taxon>
        <taxon>Endopterygota</taxon>
        <taxon>Coleoptera</taxon>
        <taxon>Polyphaga</taxon>
        <taxon>Cucujiformia</taxon>
        <taxon>Chrysomeloidea</taxon>
        <taxon>Chrysomelidae</taxon>
        <taxon>Galerucinae</taxon>
        <taxon>Diabroticina</taxon>
        <taxon>Diabroticites</taxon>
        <taxon>Diabrotica</taxon>
    </lineage>
</organism>
<keyword evidence="5 9" id="KW-1133">Transmembrane helix</keyword>
<evidence type="ECO:0000256" key="2">
    <source>
        <dbReference type="ARBA" id="ARBA00008685"/>
    </source>
</evidence>
<dbReference type="InParanoid" id="A0A6P7F9S8"/>
<name>A0A6P7F9S8_DIAVI</name>
<keyword evidence="7" id="KW-0675">Receptor</keyword>
<dbReference type="InterPro" id="IPR052192">
    <property type="entry name" value="Insect_Ionotropic_Sensory_Rcpt"/>
</dbReference>
<evidence type="ECO:0000256" key="7">
    <source>
        <dbReference type="ARBA" id="ARBA00023170"/>
    </source>
</evidence>
<feature type="transmembrane region" description="Helical" evidence="9">
    <location>
        <begin position="280"/>
        <end position="303"/>
    </location>
</feature>
<proteinExistence type="inferred from homology"/>
<protein>
    <submittedName>
        <fullName evidence="11">Uncharacterized protein LOC114327207</fullName>
    </submittedName>
</protein>
<feature type="transmembrane region" description="Helical" evidence="9">
    <location>
        <begin position="533"/>
        <end position="553"/>
    </location>
</feature>
<comment type="similarity">
    <text evidence="2">Belongs to the glutamate-gated ion channel (TC 1.A.10.1) family.</text>
</comment>
<dbReference type="InterPro" id="IPR001320">
    <property type="entry name" value="Iontro_rcpt_C"/>
</dbReference>
<evidence type="ECO:0000256" key="1">
    <source>
        <dbReference type="ARBA" id="ARBA00004651"/>
    </source>
</evidence>
<evidence type="ECO:0000256" key="5">
    <source>
        <dbReference type="ARBA" id="ARBA00022989"/>
    </source>
</evidence>
<accession>A0A6P7F9S8</accession>
<dbReference type="GO" id="GO:0050906">
    <property type="term" value="P:detection of stimulus involved in sensory perception"/>
    <property type="evidence" value="ECO:0007669"/>
    <property type="project" value="UniProtKB-ARBA"/>
</dbReference>
<sequence>MNIPILFLVFGNAMMDSFNILPMYSDDTQKCVNHLLNLTVNHKDIIYLINTDIQVSYPVVCCNTNQKLEIFTLQIPSLYIISGNLTEVFRRLYERSVLNSRGKYILIVNVTSTNYIDIFNNYYLNQVILLNINGNVLYLLSACSSRLCYKEQGTCENIESTEGFFKRQSLVKQTKLDVTWSAYAPFVLNQTQGIHIEIINIIASNMNLEINYIETPIFLNPYQVEPKFKENMYDLSSLPYCNDTSQFDKTVLCTDDKTAYIVPRIIVSRTWQIFFIEYHITVWCLFVLMIVSLYVVLKLYIALIPNKGKVSIFNITFGILLEGSCPYRTNKISLKLLIINYTLFCLLFTTVYRGKMFDIMKTELSSQMITTKEDILKYELKIGLPDDTFLGVYKMSTDPVDIVIMKNGRYLNCFNFTECLDRVAFKRDIISQRLVKPVKSLIPQYYQDSRGRSLLYIIQRPYGIPFNFGMLFRKGYPLFNEFNKKILLLKEAGVVEYLHKKHEELYIKATTLAQLEDGITYSDLNLQTLQSTFVVYLIGIGFSLLTFFVEIAFKEVTNTD</sequence>
<dbReference type="RefSeq" id="XP_028131542.1">
    <property type="nucleotide sequence ID" value="XM_028275741.1"/>
</dbReference>
<dbReference type="GO" id="GO:0005886">
    <property type="term" value="C:plasma membrane"/>
    <property type="evidence" value="ECO:0007669"/>
    <property type="project" value="UniProtKB-SubCell"/>
</dbReference>
<evidence type="ECO:0000256" key="8">
    <source>
        <dbReference type="ARBA" id="ARBA00023180"/>
    </source>
</evidence>
<evidence type="ECO:0000256" key="9">
    <source>
        <dbReference type="SAM" id="Phobius"/>
    </source>
</evidence>
<dbReference type="PANTHER" id="PTHR42643:SF30">
    <property type="entry name" value="IONOTROPIC RECEPTOR 40A-RELATED"/>
    <property type="match status" value="1"/>
</dbReference>